<protein>
    <submittedName>
        <fullName evidence="2">Glycosyltransferase</fullName>
        <ecNumber evidence="2">2.4.-.-</ecNumber>
    </submittedName>
</protein>
<comment type="caution">
    <text evidence="2">The sequence shown here is derived from an EMBL/GenBank/DDBJ whole genome shotgun (WGS) entry which is preliminary data.</text>
</comment>
<organism evidence="2 3">
    <name type="scientific">Christiangramia antarctica</name>
    <dbReference type="NCBI Taxonomy" id="2058158"/>
    <lineage>
        <taxon>Bacteria</taxon>
        <taxon>Pseudomonadati</taxon>
        <taxon>Bacteroidota</taxon>
        <taxon>Flavobacteriia</taxon>
        <taxon>Flavobacteriales</taxon>
        <taxon>Flavobacteriaceae</taxon>
        <taxon>Christiangramia</taxon>
    </lineage>
</organism>
<name>A0ABW5X751_9FLAO</name>
<keyword evidence="3" id="KW-1185">Reference proteome</keyword>
<dbReference type="Proteomes" id="UP001597438">
    <property type="component" value="Unassembled WGS sequence"/>
</dbReference>
<evidence type="ECO:0000313" key="3">
    <source>
        <dbReference type="Proteomes" id="UP001597438"/>
    </source>
</evidence>
<dbReference type="GO" id="GO:0016757">
    <property type="term" value="F:glycosyltransferase activity"/>
    <property type="evidence" value="ECO:0007669"/>
    <property type="project" value="UniProtKB-KW"/>
</dbReference>
<gene>
    <name evidence="2" type="ORF">ACFSYS_13175</name>
</gene>
<keyword evidence="2" id="KW-0328">Glycosyltransferase</keyword>
<sequence length="297" mass="33921">MEEKIKEIQPDIVQSFVLQSGALPVLEVMRKFPDIKWVYSAWGNDLYFRQQNEKDLINIKKVLPEFDYMFADCKRDFKVALQHGFKGKFLGAFPGGGGYDLEEFENLMEPYVRRKVILIKGYEGKLGRCNVVLEGLLSLKPELEEYQIVVFAANQKVKNFISKTRLDRWANFKCYGNIPHFEVMSLMGRSKIYIGNSISDGMPNTLLEAIVMGAYPIQSNPGKVTEEIISQGNGGGLLIENPMNSNEIKELILQVINNPDKIKKEVQYSLLNIRPQLERSRIQSGVIACYDLIQKEL</sequence>
<dbReference type="Pfam" id="PF00534">
    <property type="entry name" value="Glycos_transf_1"/>
    <property type="match status" value="1"/>
</dbReference>
<dbReference type="EC" id="2.4.-.-" evidence="2"/>
<dbReference type="RefSeq" id="WP_251739127.1">
    <property type="nucleotide sequence ID" value="NZ_JBHUOJ010000032.1"/>
</dbReference>
<dbReference type="EMBL" id="JBHUOJ010000032">
    <property type="protein sequence ID" value="MFD2834242.1"/>
    <property type="molecule type" value="Genomic_DNA"/>
</dbReference>
<keyword evidence="2" id="KW-0808">Transferase</keyword>
<reference evidence="3" key="1">
    <citation type="journal article" date="2019" name="Int. J. Syst. Evol. Microbiol.">
        <title>The Global Catalogue of Microorganisms (GCM) 10K type strain sequencing project: providing services to taxonomists for standard genome sequencing and annotation.</title>
        <authorList>
            <consortium name="The Broad Institute Genomics Platform"/>
            <consortium name="The Broad Institute Genome Sequencing Center for Infectious Disease"/>
            <person name="Wu L."/>
            <person name="Ma J."/>
        </authorList>
    </citation>
    <scope>NUCLEOTIDE SEQUENCE [LARGE SCALE GENOMIC DNA]</scope>
    <source>
        <strain evidence="3">KCTC 52925</strain>
    </source>
</reference>
<dbReference type="InterPro" id="IPR001296">
    <property type="entry name" value="Glyco_trans_1"/>
</dbReference>
<dbReference type="SUPFAM" id="SSF53756">
    <property type="entry name" value="UDP-Glycosyltransferase/glycogen phosphorylase"/>
    <property type="match status" value="1"/>
</dbReference>
<evidence type="ECO:0000259" key="1">
    <source>
        <dbReference type="Pfam" id="PF00534"/>
    </source>
</evidence>
<evidence type="ECO:0000313" key="2">
    <source>
        <dbReference type="EMBL" id="MFD2834242.1"/>
    </source>
</evidence>
<accession>A0ABW5X751</accession>
<feature type="domain" description="Glycosyl transferase family 1" evidence="1">
    <location>
        <begin position="143"/>
        <end position="262"/>
    </location>
</feature>
<dbReference type="Gene3D" id="3.40.50.2000">
    <property type="entry name" value="Glycogen Phosphorylase B"/>
    <property type="match status" value="1"/>
</dbReference>
<proteinExistence type="predicted"/>